<accession>A0A561D8Y0</accession>
<evidence type="ECO:0000259" key="7">
    <source>
        <dbReference type="PROSITE" id="PS52029"/>
    </source>
</evidence>
<evidence type="ECO:0000313" key="9">
    <source>
        <dbReference type="Proteomes" id="UP000319671"/>
    </source>
</evidence>
<evidence type="ECO:0000256" key="6">
    <source>
        <dbReference type="PROSITE-ProRule" id="PRU01373"/>
    </source>
</evidence>
<dbReference type="Gene3D" id="2.40.440.10">
    <property type="entry name" value="L,D-transpeptidase catalytic domain-like"/>
    <property type="match status" value="1"/>
</dbReference>
<reference evidence="8 9" key="1">
    <citation type="submission" date="2019-06" db="EMBL/GenBank/DDBJ databases">
        <title>Sorghum-associated microbial communities from plants grown in Nebraska, USA.</title>
        <authorList>
            <person name="Schachtman D."/>
        </authorList>
    </citation>
    <scope>NUCLEOTIDE SEQUENCE [LARGE SCALE GENOMIC DNA]</scope>
    <source>
        <strain evidence="8 9">2482</strain>
    </source>
</reference>
<keyword evidence="3 6" id="KW-0133">Cell shape</keyword>
<dbReference type="InterPro" id="IPR005490">
    <property type="entry name" value="LD_TPept_cat_dom"/>
</dbReference>
<comment type="caution">
    <text evidence="8">The sequence shown here is derived from an EMBL/GenBank/DDBJ whole genome shotgun (WGS) entry which is preliminary data.</text>
</comment>
<dbReference type="AlphaFoldDB" id="A0A561D8Y0"/>
<dbReference type="Proteomes" id="UP000319671">
    <property type="component" value="Unassembled WGS sequence"/>
</dbReference>
<dbReference type="PROSITE" id="PS52029">
    <property type="entry name" value="LD_TPASE"/>
    <property type="match status" value="1"/>
</dbReference>
<proteinExistence type="predicted"/>
<organism evidence="8 9">
    <name type="scientific">Neobacillus bataviensis</name>
    <dbReference type="NCBI Taxonomy" id="220685"/>
    <lineage>
        <taxon>Bacteria</taxon>
        <taxon>Bacillati</taxon>
        <taxon>Bacillota</taxon>
        <taxon>Bacilli</taxon>
        <taxon>Bacillales</taxon>
        <taxon>Bacillaceae</taxon>
        <taxon>Neobacillus</taxon>
    </lineage>
</organism>
<evidence type="ECO:0000256" key="1">
    <source>
        <dbReference type="ARBA" id="ARBA00004752"/>
    </source>
</evidence>
<evidence type="ECO:0000256" key="3">
    <source>
        <dbReference type="ARBA" id="ARBA00022960"/>
    </source>
</evidence>
<dbReference type="GO" id="GO:0009252">
    <property type="term" value="P:peptidoglycan biosynthetic process"/>
    <property type="evidence" value="ECO:0007669"/>
    <property type="project" value="UniProtKB-UniPathway"/>
</dbReference>
<dbReference type="GO" id="GO:0071555">
    <property type="term" value="P:cell wall organization"/>
    <property type="evidence" value="ECO:0007669"/>
    <property type="project" value="UniProtKB-UniRule"/>
</dbReference>
<dbReference type="GO" id="GO:0008360">
    <property type="term" value="P:regulation of cell shape"/>
    <property type="evidence" value="ECO:0007669"/>
    <property type="project" value="UniProtKB-UniRule"/>
</dbReference>
<dbReference type="GO" id="GO:0016740">
    <property type="term" value="F:transferase activity"/>
    <property type="evidence" value="ECO:0007669"/>
    <property type="project" value="UniProtKB-KW"/>
</dbReference>
<keyword evidence="2" id="KW-0808">Transferase</keyword>
<evidence type="ECO:0000256" key="4">
    <source>
        <dbReference type="ARBA" id="ARBA00022984"/>
    </source>
</evidence>
<name>A0A561D8Y0_9BACI</name>
<keyword evidence="4 6" id="KW-0573">Peptidoglycan synthesis</keyword>
<keyword evidence="5 6" id="KW-0961">Cell wall biogenesis/degradation</keyword>
<keyword evidence="9" id="KW-1185">Reference proteome</keyword>
<protein>
    <submittedName>
        <fullName evidence="8">L,D-transpeptidase-like protein</fullName>
    </submittedName>
</protein>
<gene>
    <name evidence="8" type="ORF">FB550_107214</name>
</gene>
<feature type="active site" description="Nucleophile" evidence="6">
    <location>
        <position position="96"/>
    </location>
</feature>
<dbReference type="InterPro" id="IPR038063">
    <property type="entry name" value="Transpep_catalytic_dom"/>
</dbReference>
<evidence type="ECO:0000313" key="8">
    <source>
        <dbReference type="EMBL" id="TWD99578.1"/>
    </source>
</evidence>
<sequence>MKKIDRAVKSLFFTSEMETNTTFQFIIFNKKTNTLAFYSGGTLVRTFRVATGRVSTYTPEGTFKIVNKEKIGLIIKRISREVPKIIHSEIAGWAGCEGYIWYDV</sequence>
<dbReference type="UniPathway" id="UPA00219"/>
<dbReference type="EMBL" id="VIVN01000007">
    <property type="protein sequence ID" value="TWD99578.1"/>
    <property type="molecule type" value="Genomic_DNA"/>
</dbReference>
<dbReference type="RefSeq" id="WP_315900380.1">
    <property type="nucleotide sequence ID" value="NZ_VIVN01000007.1"/>
</dbReference>
<evidence type="ECO:0000256" key="2">
    <source>
        <dbReference type="ARBA" id="ARBA00022679"/>
    </source>
</evidence>
<feature type="domain" description="L,D-TPase catalytic" evidence="7">
    <location>
        <begin position="24"/>
        <end position="104"/>
    </location>
</feature>
<evidence type="ECO:0000256" key="5">
    <source>
        <dbReference type="ARBA" id="ARBA00023316"/>
    </source>
</evidence>
<comment type="pathway">
    <text evidence="1 6">Cell wall biogenesis; peptidoglycan biosynthesis.</text>
</comment>
<dbReference type="Pfam" id="PF03734">
    <property type="entry name" value="YkuD"/>
    <property type="match status" value="1"/>
</dbReference>
<dbReference type="SUPFAM" id="SSF141523">
    <property type="entry name" value="L,D-transpeptidase catalytic domain-like"/>
    <property type="match status" value="1"/>
</dbReference>
<feature type="active site" description="Proton donor/acceptor" evidence="6">
    <location>
        <position position="87"/>
    </location>
</feature>
<dbReference type="CDD" id="cd16913">
    <property type="entry name" value="YkuD_like"/>
    <property type="match status" value="1"/>
</dbReference>